<dbReference type="STRING" id="1220188.A0A4S3J736"/>
<dbReference type="PANTHER" id="PTHR11808:SF15">
    <property type="entry name" value="CYSTATHIONINE GAMMA-LYASE"/>
    <property type="match status" value="1"/>
</dbReference>
<comment type="similarity">
    <text evidence="3 8">Belongs to the trans-sulfuration enzymes family.</text>
</comment>
<dbReference type="GO" id="GO:0016846">
    <property type="term" value="F:carbon-sulfur lyase activity"/>
    <property type="evidence" value="ECO:0007669"/>
    <property type="project" value="TreeGrafter"/>
</dbReference>
<evidence type="ECO:0000256" key="1">
    <source>
        <dbReference type="ARBA" id="ARBA00001933"/>
    </source>
</evidence>
<evidence type="ECO:0000313" key="10">
    <source>
        <dbReference type="Proteomes" id="UP000308092"/>
    </source>
</evidence>
<dbReference type="AlphaFoldDB" id="A0A4S3J736"/>
<comment type="pathway">
    <text evidence="2">Amino-acid biosynthesis; L-cysteine biosynthesis; L-cysteine from L-homocysteine and L-serine: step 2/2.</text>
</comment>
<protein>
    <recommendedName>
        <fullName evidence="4">cystathionine gamma-lyase</fullName>
        <ecNumber evidence="4">4.4.1.1</ecNumber>
    </recommendedName>
    <alternativeName>
        <fullName evidence="7">Gamma-cystathionase</fullName>
    </alternativeName>
</protein>
<dbReference type="Proteomes" id="UP000308092">
    <property type="component" value="Unassembled WGS sequence"/>
</dbReference>
<comment type="cofactor">
    <cofactor evidence="1 8">
        <name>pyridoxal 5'-phosphate</name>
        <dbReference type="ChEBI" id="CHEBI:597326"/>
    </cofactor>
</comment>
<accession>A0A4S3J736</accession>
<dbReference type="EMBL" id="SOSA01000493">
    <property type="protein sequence ID" value="THC90685.1"/>
    <property type="molecule type" value="Genomic_DNA"/>
</dbReference>
<keyword evidence="6" id="KW-0198">Cysteine biosynthesis</keyword>
<evidence type="ECO:0000256" key="2">
    <source>
        <dbReference type="ARBA" id="ARBA00005038"/>
    </source>
</evidence>
<dbReference type="InterPro" id="IPR015424">
    <property type="entry name" value="PyrdxlP-dep_Trfase"/>
</dbReference>
<organism evidence="9 10">
    <name type="scientific">Aspergillus tanneri</name>
    <dbReference type="NCBI Taxonomy" id="1220188"/>
    <lineage>
        <taxon>Eukaryota</taxon>
        <taxon>Fungi</taxon>
        <taxon>Dikarya</taxon>
        <taxon>Ascomycota</taxon>
        <taxon>Pezizomycotina</taxon>
        <taxon>Eurotiomycetes</taxon>
        <taxon>Eurotiomycetidae</taxon>
        <taxon>Eurotiales</taxon>
        <taxon>Aspergillaceae</taxon>
        <taxon>Aspergillus</taxon>
        <taxon>Aspergillus subgen. Circumdati</taxon>
    </lineage>
</organism>
<dbReference type="InterPro" id="IPR015422">
    <property type="entry name" value="PyrdxlP-dep_Trfase_small"/>
</dbReference>
<dbReference type="Gene3D" id="3.40.640.10">
    <property type="entry name" value="Type I PLP-dependent aspartate aminotransferase-like (Major domain)"/>
    <property type="match status" value="1"/>
</dbReference>
<evidence type="ECO:0000256" key="5">
    <source>
        <dbReference type="ARBA" id="ARBA00022898"/>
    </source>
</evidence>
<dbReference type="Pfam" id="PF01053">
    <property type="entry name" value="Cys_Met_Meta_PP"/>
    <property type="match status" value="1"/>
</dbReference>
<dbReference type="InterPro" id="IPR000277">
    <property type="entry name" value="Cys/Met-Metab_PyrdxlP-dep_enz"/>
</dbReference>
<proteinExistence type="inferred from homology"/>
<dbReference type="GO" id="GO:0019346">
    <property type="term" value="P:transsulfuration"/>
    <property type="evidence" value="ECO:0007669"/>
    <property type="project" value="InterPro"/>
</dbReference>
<keyword evidence="5 8" id="KW-0663">Pyridoxal phosphate</keyword>
<dbReference type="VEuPathDB" id="FungiDB:EYZ11_009860"/>
<dbReference type="Gene3D" id="3.90.1150.10">
    <property type="entry name" value="Aspartate Aminotransferase, domain 1"/>
    <property type="match status" value="1"/>
</dbReference>
<name>A0A4S3J736_9EURO</name>
<dbReference type="GO" id="GO:0030170">
    <property type="term" value="F:pyridoxal phosphate binding"/>
    <property type="evidence" value="ECO:0007669"/>
    <property type="project" value="InterPro"/>
</dbReference>
<dbReference type="EC" id="4.4.1.1" evidence="4"/>
<reference evidence="9 10" key="1">
    <citation type="submission" date="2019-03" db="EMBL/GenBank/DDBJ databases">
        <title>The genome sequence of a newly discovered highly antifungal drug resistant Aspergillus species, Aspergillus tanneri NIH 1004.</title>
        <authorList>
            <person name="Mounaud S."/>
            <person name="Singh I."/>
            <person name="Joardar V."/>
            <person name="Pakala S."/>
            <person name="Pakala S."/>
            <person name="Venepally P."/>
            <person name="Hoover J."/>
            <person name="Nierman W."/>
            <person name="Chung J."/>
            <person name="Losada L."/>
        </authorList>
    </citation>
    <scope>NUCLEOTIDE SEQUENCE [LARGE SCALE GENOMIC DNA]</scope>
    <source>
        <strain evidence="9 10">NIH1004</strain>
    </source>
</reference>
<evidence type="ECO:0000256" key="7">
    <source>
        <dbReference type="ARBA" id="ARBA00029853"/>
    </source>
</evidence>
<dbReference type="SUPFAM" id="SSF53383">
    <property type="entry name" value="PLP-dependent transferases"/>
    <property type="match status" value="1"/>
</dbReference>
<evidence type="ECO:0000313" key="9">
    <source>
        <dbReference type="EMBL" id="THC90685.1"/>
    </source>
</evidence>
<evidence type="ECO:0000256" key="4">
    <source>
        <dbReference type="ARBA" id="ARBA00012085"/>
    </source>
</evidence>
<evidence type="ECO:0000256" key="8">
    <source>
        <dbReference type="RuleBase" id="RU362118"/>
    </source>
</evidence>
<evidence type="ECO:0000256" key="3">
    <source>
        <dbReference type="ARBA" id="ARBA00009077"/>
    </source>
</evidence>
<sequence>MASFYGGTRRYLAQITPLLGCTLTFVNDMQTELASTFDKCDNTTKIVWMETPMDNTFLSPYIQNPLRHEADVLYLVTKYINGHSDVLMSAIALNDPNIHKCLAFLQNAAGSVPSPFDCWLAHRGVKTLHLRSLAASRNASTIAQILEVSLHVLSVNYPALPMHPQREVAVKQHRNRLG</sequence>
<keyword evidence="10" id="KW-1185">Reference proteome</keyword>
<comment type="caution">
    <text evidence="9">The sequence shown here is derived from an EMBL/GenBank/DDBJ whole genome shotgun (WGS) entry which is preliminary data.</text>
</comment>
<keyword evidence="6" id="KW-0028">Amino-acid biosynthesis</keyword>
<evidence type="ECO:0000256" key="6">
    <source>
        <dbReference type="ARBA" id="ARBA00023192"/>
    </source>
</evidence>
<dbReference type="InterPro" id="IPR015421">
    <property type="entry name" value="PyrdxlP-dep_Trfase_major"/>
</dbReference>
<gene>
    <name evidence="9" type="ORF">EYZ11_009860</name>
</gene>
<dbReference type="PANTHER" id="PTHR11808">
    <property type="entry name" value="TRANS-SULFURATION ENZYME FAMILY MEMBER"/>
    <property type="match status" value="1"/>
</dbReference>
<dbReference type="GO" id="GO:0005737">
    <property type="term" value="C:cytoplasm"/>
    <property type="evidence" value="ECO:0007669"/>
    <property type="project" value="TreeGrafter"/>
</dbReference>